<dbReference type="NCBIfam" id="TIGR04409">
    <property type="entry name" value="LptC_YrbK"/>
    <property type="match status" value="1"/>
</dbReference>
<dbReference type="InterPro" id="IPR026265">
    <property type="entry name" value="LptC"/>
</dbReference>
<dbReference type="eggNOG" id="COG3117">
    <property type="taxonomic scope" value="Bacteria"/>
</dbReference>
<dbReference type="AlphaFoldDB" id="F6DBD0"/>
<dbReference type="InterPro" id="IPR010664">
    <property type="entry name" value="LipoPS_assembly_LptC-rel"/>
</dbReference>
<dbReference type="HOGENOM" id="CLU_119096_0_0_6"/>
<evidence type="ECO:0008006" key="3">
    <source>
        <dbReference type="Google" id="ProtNLM"/>
    </source>
</evidence>
<dbReference type="Pfam" id="PF06835">
    <property type="entry name" value="LptC"/>
    <property type="match status" value="1"/>
</dbReference>
<dbReference type="EMBL" id="CP002776">
    <property type="protein sequence ID" value="AEG31238.1"/>
    <property type="molecule type" value="Genomic_DNA"/>
</dbReference>
<gene>
    <name evidence="1" type="ordered locus">Thicy_0465</name>
</gene>
<dbReference type="Gene3D" id="2.60.450.10">
    <property type="entry name" value="Lipopolysaccharide (LPS) transport protein A like domain"/>
    <property type="match status" value="1"/>
</dbReference>
<evidence type="ECO:0000313" key="1">
    <source>
        <dbReference type="EMBL" id="AEG31238.1"/>
    </source>
</evidence>
<evidence type="ECO:0000313" key="2">
    <source>
        <dbReference type="Proteomes" id="UP000009232"/>
    </source>
</evidence>
<protein>
    <recommendedName>
        <fullName evidence="3">LPS export ABC transporter periplasmic protein LptC</fullName>
    </recommendedName>
</protein>
<organism evidence="1 2">
    <name type="scientific">Thiomicrospira cyclica (strain DSM 14477 / JCM 11371 / ALM1)</name>
    <name type="common">Thioalkalimicrobium cyclicum</name>
    <dbReference type="NCBI Taxonomy" id="717773"/>
    <lineage>
        <taxon>Bacteria</taxon>
        <taxon>Pseudomonadati</taxon>
        <taxon>Pseudomonadota</taxon>
        <taxon>Gammaproteobacteria</taxon>
        <taxon>Thiotrichales</taxon>
        <taxon>Piscirickettsiaceae</taxon>
        <taxon>Thiomicrospira</taxon>
    </lineage>
</organism>
<accession>F6DBD0</accession>
<proteinExistence type="predicted"/>
<keyword evidence="2" id="KW-1185">Reference proteome</keyword>
<name>F6DBD0_THICA</name>
<reference evidence="1 2" key="1">
    <citation type="submission" date="2011-05" db="EMBL/GenBank/DDBJ databases">
        <title>Complete sequence of Thioalkalimicrobium cyclicum ALM1.</title>
        <authorList>
            <consortium name="US DOE Joint Genome Institute"/>
            <person name="Lucas S."/>
            <person name="Han J."/>
            <person name="Lapidus A."/>
            <person name="Cheng J.-F."/>
            <person name="Goodwin L."/>
            <person name="Pitluck S."/>
            <person name="Peters L."/>
            <person name="Mikhailova N."/>
            <person name="Davenport K."/>
            <person name="Han C."/>
            <person name="Tapia R."/>
            <person name="Land M."/>
            <person name="Hauser L."/>
            <person name="Kyrpides N."/>
            <person name="Ivanova N."/>
            <person name="Pagani I."/>
            <person name="Kappler U."/>
            <person name="Woyke T."/>
        </authorList>
    </citation>
    <scope>NUCLEOTIDE SEQUENCE [LARGE SCALE GENOMIC DNA]</scope>
    <source>
        <strain evidence="2">DSM 14477 / JCM 11371 / ALM1</strain>
    </source>
</reference>
<dbReference type="KEGG" id="tcy:Thicy_0465"/>
<dbReference type="Proteomes" id="UP000009232">
    <property type="component" value="Chromosome"/>
</dbReference>
<dbReference type="GO" id="GO:0005886">
    <property type="term" value="C:plasma membrane"/>
    <property type="evidence" value="ECO:0007669"/>
    <property type="project" value="InterPro"/>
</dbReference>
<dbReference type="STRING" id="717773.Thicy_0465"/>
<sequence length="141" mass="16294">MQNSQTWTLDRTNPALSQQLISQLSYQIENTIYLQHPIFVRYSDQAHIAWADFGNLTNQQLVLVDEVNIISQHQDPTNNWTLLTDELHYDADNGIIQGPGQITFQRTTLQQTGRGYVYNLNLEHLTIKHEASTYYESTQTP</sequence>
<dbReference type="GO" id="GO:0015221">
    <property type="term" value="F:lipopolysaccharide transmembrane transporter activity"/>
    <property type="evidence" value="ECO:0007669"/>
    <property type="project" value="InterPro"/>
</dbReference>